<proteinExistence type="predicted"/>
<dbReference type="PROSITE" id="PS50887">
    <property type="entry name" value="GGDEF"/>
    <property type="match status" value="1"/>
</dbReference>
<evidence type="ECO:0000256" key="1">
    <source>
        <dbReference type="SAM" id="Phobius"/>
    </source>
</evidence>
<dbReference type="SMART" id="SM00267">
    <property type="entry name" value="GGDEF"/>
    <property type="match status" value="1"/>
</dbReference>
<protein>
    <submittedName>
        <fullName evidence="4">EAL domain-containing protein</fullName>
    </submittedName>
</protein>
<dbReference type="CDD" id="cd01949">
    <property type="entry name" value="GGDEF"/>
    <property type="match status" value="1"/>
</dbReference>
<name>A0ABX8HPD3_9PSED</name>
<dbReference type="CDD" id="cd01948">
    <property type="entry name" value="EAL"/>
    <property type="match status" value="1"/>
</dbReference>
<feature type="transmembrane region" description="Helical" evidence="1">
    <location>
        <begin position="12"/>
        <end position="35"/>
    </location>
</feature>
<sequence>MKLELKHSLSVKLLRVVLLSALLVGVVLSCAQIVYDAYKTHQNVASDAGRILDMFRDPSTQAVYSLDREMGMQVIEGLFQDDSVRMASIGHPNETLLAEKERPLKSTPTRWLTDIVLGQERSFTTQLVGRSPYSEYYGDLRITLDTANYGESFIINAVIIFVSGVLRALAMGLVLYLVYHWLLTKPLSRIIEHLTSINPDRPSEHLLPLLKGHEKNELGIWVNTANQLLASIERNTHLRHEAENSLQRMAQYDFLTGLPNRLQLQTQLDKILVDAGRLQRRVAVLCVGLDDFKGINEQFSYQTGDQLLLALADRLRAHSGRLGALARLGGDQFALVQADIEQPYEAAELAQNVLDDLEAPFALDLHEIRLRATIGITLFPEDGDSTEKLLQKAEQTMTLAKTRSRNRYQFYIASVDSEMRRRRELEKDLREALPRGQLYLVYQPQISYRDHRVMGVEALIRWQHPEHGLVPPDVFIPLAEQNGTIIAIGEWVLDQACRQLREWHDQGFTELRMAVNLSTVQLHHSELPRVVNNLLQIYRLPPRSLELEVTETGLMEDIDTAAQHLLSLRRSGALIAIDDFGTGYSSLSYLKSLPLDKIKIDKSFVQDLLDDDDDATIVRAIIQLGKSLGMQVIAEGVETSEQEAYIISEGCHEGQGYLYSKPLPGRDILPYLKQAQRSQAEVL</sequence>
<dbReference type="EMBL" id="CP076668">
    <property type="protein sequence ID" value="QWU82240.1"/>
    <property type="molecule type" value="Genomic_DNA"/>
</dbReference>
<keyword evidence="5" id="KW-1185">Reference proteome</keyword>
<evidence type="ECO:0000259" key="3">
    <source>
        <dbReference type="PROSITE" id="PS50887"/>
    </source>
</evidence>
<keyword evidence="1" id="KW-1133">Transmembrane helix</keyword>
<evidence type="ECO:0000313" key="4">
    <source>
        <dbReference type="EMBL" id="QWU82240.1"/>
    </source>
</evidence>
<dbReference type="SMART" id="SM00052">
    <property type="entry name" value="EAL"/>
    <property type="match status" value="1"/>
</dbReference>
<feature type="domain" description="GGDEF" evidence="3">
    <location>
        <begin position="280"/>
        <end position="413"/>
    </location>
</feature>
<feature type="domain" description="EAL" evidence="2">
    <location>
        <begin position="422"/>
        <end position="676"/>
    </location>
</feature>
<dbReference type="InterPro" id="IPR050706">
    <property type="entry name" value="Cyclic-di-GMP_PDE-like"/>
</dbReference>
<dbReference type="RefSeq" id="WP_216703976.1">
    <property type="nucleotide sequence ID" value="NZ_CP076668.1"/>
</dbReference>
<dbReference type="InterPro" id="IPR000160">
    <property type="entry name" value="GGDEF_dom"/>
</dbReference>
<dbReference type="PROSITE" id="PS51257">
    <property type="entry name" value="PROKAR_LIPOPROTEIN"/>
    <property type="match status" value="1"/>
</dbReference>
<keyword evidence="1" id="KW-0812">Transmembrane</keyword>
<dbReference type="PANTHER" id="PTHR33121:SF71">
    <property type="entry name" value="OXYGEN SENSOR PROTEIN DOSP"/>
    <property type="match status" value="1"/>
</dbReference>
<dbReference type="PROSITE" id="PS50883">
    <property type="entry name" value="EAL"/>
    <property type="match status" value="1"/>
</dbReference>
<dbReference type="NCBIfam" id="TIGR00254">
    <property type="entry name" value="GGDEF"/>
    <property type="match status" value="1"/>
</dbReference>
<dbReference type="InterPro" id="IPR001633">
    <property type="entry name" value="EAL_dom"/>
</dbReference>
<dbReference type="PANTHER" id="PTHR33121">
    <property type="entry name" value="CYCLIC DI-GMP PHOSPHODIESTERASE PDEF"/>
    <property type="match status" value="1"/>
</dbReference>
<gene>
    <name evidence="4" type="ORF">KQP88_19710</name>
</gene>
<feature type="transmembrane region" description="Helical" evidence="1">
    <location>
        <begin position="153"/>
        <end position="179"/>
    </location>
</feature>
<evidence type="ECO:0000259" key="2">
    <source>
        <dbReference type="PROSITE" id="PS50883"/>
    </source>
</evidence>
<keyword evidence="1" id="KW-0472">Membrane</keyword>
<evidence type="ECO:0000313" key="5">
    <source>
        <dbReference type="Proteomes" id="UP000683401"/>
    </source>
</evidence>
<dbReference type="Pfam" id="PF00990">
    <property type="entry name" value="GGDEF"/>
    <property type="match status" value="1"/>
</dbReference>
<accession>A0ABX8HPD3</accession>
<dbReference type="Pfam" id="PF00563">
    <property type="entry name" value="EAL"/>
    <property type="match status" value="1"/>
</dbReference>
<organism evidence="4 5">
    <name type="scientific">Pseudomonas lijiangensis</name>
    <dbReference type="NCBI Taxonomy" id="2995658"/>
    <lineage>
        <taxon>Bacteria</taxon>
        <taxon>Pseudomonadati</taxon>
        <taxon>Pseudomonadota</taxon>
        <taxon>Gammaproteobacteria</taxon>
        <taxon>Pseudomonadales</taxon>
        <taxon>Pseudomonadaceae</taxon>
        <taxon>Pseudomonas</taxon>
    </lineage>
</organism>
<dbReference type="Proteomes" id="UP000683401">
    <property type="component" value="Chromosome"/>
</dbReference>
<reference evidence="5" key="1">
    <citation type="submission" date="2021-06" db="EMBL/GenBank/DDBJ databases">
        <title>Identification of Pseudomonas cichorii causing bacterial leaf black spot of flue-cured tobacco, a new disease in China.</title>
        <authorList>
            <person name="Lu C.-H."/>
        </authorList>
    </citation>
    <scope>NUCLEOTIDE SEQUENCE [LARGE SCALE GENOMIC DNA]</scope>
    <source>
        <strain evidence="5">LJ2</strain>
    </source>
</reference>